<comment type="subcellular location">
    <subcellularLocation>
        <location evidence="1 7">Membrane</location>
        <topology evidence="1 7">Multi-pass membrane protein</topology>
    </subcellularLocation>
</comment>
<organism evidence="8 9">
    <name type="scientific">Ceratopteris richardii</name>
    <name type="common">Triangle waterfern</name>
    <dbReference type="NCBI Taxonomy" id="49495"/>
    <lineage>
        <taxon>Eukaryota</taxon>
        <taxon>Viridiplantae</taxon>
        <taxon>Streptophyta</taxon>
        <taxon>Embryophyta</taxon>
        <taxon>Tracheophyta</taxon>
        <taxon>Polypodiopsida</taxon>
        <taxon>Polypodiidae</taxon>
        <taxon>Polypodiales</taxon>
        <taxon>Pteridineae</taxon>
        <taxon>Pteridaceae</taxon>
        <taxon>Parkerioideae</taxon>
        <taxon>Ceratopteris</taxon>
    </lineage>
</organism>
<evidence type="ECO:0000256" key="3">
    <source>
        <dbReference type="ARBA" id="ARBA00022448"/>
    </source>
</evidence>
<evidence type="ECO:0000256" key="1">
    <source>
        <dbReference type="ARBA" id="ARBA00004141"/>
    </source>
</evidence>
<evidence type="ECO:0000256" key="6">
    <source>
        <dbReference type="ARBA" id="ARBA00023136"/>
    </source>
</evidence>
<dbReference type="PANTHER" id="PTHR11660">
    <property type="entry name" value="SOLUTE CARRIER FAMILY 40 MEMBER"/>
    <property type="match status" value="1"/>
</dbReference>
<dbReference type="Proteomes" id="UP000825935">
    <property type="component" value="Chromosome 19"/>
</dbReference>
<gene>
    <name evidence="8" type="ORF">KP509_19G019300</name>
</gene>
<name>A0A8T2SI95_CERRI</name>
<dbReference type="EMBL" id="CM035424">
    <property type="protein sequence ID" value="KAH7351897.1"/>
    <property type="molecule type" value="Genomic_DNA"/>
</dbReference>
<keyword evidence="9" id="KW-1185">Reference proteome</keyword>
<evidence type="ECO:0000256" key="2">
    <source>
        <dbReference type="ARBA" id="ARBA00006279"/>
    </source>
</evidence>
<comment type="function">
    <text evidence="7">May be involved in iron transport and iron homeostasis.</text>
</comment>
<feature type="transmembrane region" description="Helical" evidence="7">
    <location>
        <begin position="306"/>
        <end position="327"/>
    </location>
</feature>
<feature type="transmembrane region" description="Helical" evidence="7">
    <location>
        <begin position="142"/>
        <end position="163"/>
    </location>
</feature>
<sequence>MWEFAVGLFMIEIWKKSLLLTSLYGLVETAAIVLFGVRLGEWVDRFPRLRVIQASLALQNLCVFSATLAILLLLIRPYHKDGRGLIVFICLVAVVNIFGGISALASLATKISLERDWVIILAADQPSGQLTKMNSTMRRLDLACTLLAAVFVGFIMSAMSVVASAIGMATWNITCVGIEYWLLLSVYNGTPRLHEEKASYHLVSEMDIQKLVAQNSDVLFKEDKAPCKQSPCPNNLNSFQLSLALLNNHGTFLWHKVRTLSVFDGWKVYLRQESMLAGIAFSLLSVSVLSFGTLMTATLKWRGCPAYILGIARGCAAFIGICATLFYPYLHARMQALKAGMLAIMLQWFFLILCVVSIWLKNLDISTLVLMTGAATARAGLWMFDLSVTQLMQDSVPEVERGVVAGVQNCMQSFCQLLAFVAGMIVHRPQDFGRLILMSFGSVTMAAFVYAVQVYKGCINREELPASFMKDSP</sequence>
<evidence type="ECO:0000256" key="7">
    <source>
        <dbReference type="RuleBase" id="RU365065"/>
    </source>
</evidence>
<evidence type="ECO:0000313" key="8">
    <source>
        <dbReference type="EMBL" id="KAH7351896.1"/>
    </source>
</evidence>
<reference evidence="8" key="1">
    <citation type="submission" date="2021-08" db="EMBL/GenBank/DDBJ databases">
        <title>WGS assembly of Ceratopteris richardii.</title>
        <authorList>
            <person name="Marchant D.B."/>
            <person name="Chen G."/>
            <person name="Jenkins J."/>
            <person name="Shu S."/>
            <person name="Leebens-Mack J."/>
            <person name="Grimwood J."/>
            <person name="Schmutz J."/>
            <person name="Soltis P."/>
            <person name="Soltis D."/>
            <person name="Chen Z.-H."/>
        </authorList>
    </citation>
    <scope>NUCLEOTIDE SEQUENCE</scope>
    <source>
        <strain evidence="8">Whitten #5841</strain>
        <tissue evidence="8">Leaf</tissue>
    </source>
</reference>
<dbReference type="CDD" id="cd17480">
    <property type="entry name" value="MFS_SLC40A1_like"/>
    <property type="match status" value="1"/>
</dbReference>
<dbReference type="EMBL" id="CM035424">
    <property type="protein sequence ID" value="KAH7351896.1"/>
    <property type="molecule type" value="Genomic_DNA"/>
</dbReference>
<keyword evidence="4 7" id="KW-0812">Transmembrane</keyword>
<keyword evidence="5 7" id="KW-1133">Transmembrane helix</keyword>
<dbReference type="InterPro" id="IPR036259">
    <property type="entry name" value="MFS_trans_sf"/>
</dbReference>
<dbReference type="SUPFAM" id="SSF103473">
    <property type="entry name" value="MFS general substrate transporter"/>
    <property type="match status" value="1"/>
</dbReference>
<evidence type="ECO:0000256" key="4">
    <source>
        <dbReference type="ARBA" id="ARBA00022692"/>
    </source>
</evidence>
<feature type="transmembrane region" description="Helical" evidence="7">
    <location>
        <begin position="169"/>
        <end position="187"/>
    </location>
</feature>
<keyword evidence="3 7" id="KW-0813">Transport</keyword>
<dbReference type="Pfam" id="PF06963">
    <property type="entry name" value="FPN1"/>
    <property type="match status" value="1"/>
</dbReference>
<dbReference type="PANTHER" id="PTHR11660:SF57">
    <property type="entry name" value="SOLUTE CARRIER FAMILY 40 MEMBER"/>
    <property type="match status" value="1"/>
</dbReference>
<comment type="caution">
    <text evidence="8">The sequence shown here is derived from an EMBL/GenBank/DDBJ whole genome shotgun (WGS) entry which is preliminary data.</text>
</comment>
<dbReference type="OMA" id="VAMGHVM"/>
<proteinExistence type="inferred from homology"/>
<feature type="transmembrane region" description="Helical" evidence="7">
    <location>
        <begin position="275"/>
        <end position="294"/>
    </location>
</feature>
<evidence type="ECO:0000313" key="9">
    <source>
        <dbReference type="Proteomes" id="UP000825935"/>
    </source>
</evidence>
<dbReference type="Gene3D" id="1.20.1250.20">
    <property type="entry name" value="MFS general substrate transporter like domains"/>
    <property type="match status" value="1"/>
</dbReference>
<keyword evidence="6 7" id="KW-0472">Membrane</keyword>
<feature type="transmembrane region" description="Helical" evidence="7">
    <location>
        <begin position="18"/>
        <end position="37"/>
    </location>
</feature>
<evidence type="ECO:0000256" key="5">
    <source>
        <dbReference type="ARBA" id="ARBA00022989"/>
    </source>
</evidence>
<dbReference type="GO" id="GO:0005381">
    <property type="term" value="F:iron ion transmembrane transporter activity"/>
    <property type="evidence" value="ECO:0007669"/>
    <property type="project" value="UniProtKB-UniRule"/>
</dbReference>
<dbReference type="AlphaFoldDB" id="A0A8T2SI95"/>
<dbReference type="OrthoDB" id="648861at2759"/>
<feature type="transmembrane region" description="Helical" evidence="7">
    <location>
        <begin position="58"/>
        <end position="79"/>
    </location>
</feature>
<comment type="caution">
    <text evidence="7">Lacks conserved residue(s) required for the propagation of feature annotation.</text>
</comment>
<accession>A0A8T2SI95</accession>
<feature type="transmembrane region" description="Helical" evidence="7">
    <location>
        <begin position="85"/>
        <end position="107"/>
    </location>
</feature>
<feature type="transmembrane region" description="Helical" evidence="7">
    <location>
        <begin position="339"/>
        <end position="359"/>
    </location>
</feature>
<protein>
    <recommendedName>
        <fullName evidence="7">Solute carrier family 40 member</fullName>
    </recommendedName>
</protein>
<keyword evidence="7" id="KW-0406">Ion transport</keyword>
<comment type="similarity">
    <text evidence="2 7">Belongs to the ferroportin (FP) (TC 2.A.100) family. SLC40A subfamily.</text>
</comment>
<dbReference type="InterPro" id="IPR009716">
    <property type="entry name" value="Ferroportin-1"/>
</dbReference>
<feature type="transmembrane region" description="Helical" evidence="7">
    <location>
        <begin position="432"/>
        <end position="452"/>
    </location>
</feature>
<dbReference type="GO" id="GO:0016020">
    <property type="term" value="C:membrane"/>
    <property type="evidence" value="ECO:0007669"/>
    <property type="project" value="UniProtKB-SubCell"/>
</dbReference>